<dbReference type="NCBIfam" id="TIGR01703">
    <property type="entry name" value="hybrid_clust"/>
    <property type="match status" value="1"/>
</dbReference>
<dbReference type="FunFam" id="3.40.50.2030:FF:000002">
    <property type="entry name" value="Hydroxylamine reductase"/>
    <property type="match status" value="1"/>
</dbReference>
<evidence type="ECO:0000256" key="1">
    <source>
        <dbReference type="ARBA" id="ARBA00004496"/>
    </source>
</evidence>
<reference evidence="11 13" key="3">
    <citation type="submission" date="2019-03" db="EMBL/GenBank/DDBJ databases">
        <title>Subsurface microbial communities from deep shales in Ohio and West Virginia, USA.</title>
        <authorList>
            <person name="Wrighton K."/>
        </authorList>
    </citation>
    <scope>NUCLEOTIDE SEQUENCE [LARGE SCALE GENOMIC DNA]</scope>
    <source>
        <strain evidence="11 13">WG1_MB</strain>
    </source>
</reference>
<evidence type="ECO:0000256" key="9">
    <source>
        <dbReference type="HAMAP-Rule" id="MF_00069"/>
    </source>
</evidence>
<keyword evidence="4 9" id="KW-0479">Metal-binding</keyword>
<evidence type="ECO:0000313" key="11">
    <source>
        <dbReference type="EMBL" id="TCL12658.1"/>
    </source>
</evidence>
<name>A0A285EYR0_9EURY</name>
<keyword evidence="12" id="KW-1185">Reference proteome</keyword>
<feature type="binding site" evidence="9">
    <location>
        <position position="327"/>
    </location>
    <ligand>
        <name>hybrid [4Fe-2O-2S] cluster</name>
        <dbReference type="ChEBI" id="CHEBI:60519"/>
    </ligand>
</feature>
<keyword evidence="6 9" id="KW-0408">Iron</keyword>
<evidence type="ECO:0000256" key="6">
    <source>
        <dbReference type="ARBA" id="ARBA00023004"/>
    </source>
</evidence>
<keyword evidence="5 9" id="KW-0560">Oxidoreductase</keyword>
<reference evidence="10" key="1">
    <citation type="submission" date="2017-09" db="EMBL/GenBank/DDBJ databases">
        <authorList>
            <person name="Ehlers B."/>
            <person name="Leendertz F.H."/>
        </authorList>
    </citation>
    <scope>NUCLEOTIDE SEQUENCE [LARGE SCALE GENOMIC DNA]</scope>
    <source>
        <strain evidence="10">WG-1MB</strain>
    </source>
</reference>
<evidence type="ECO:0000256" key="5">
    <source>
        <dbReference type="ARBA" id="ARBA00023002"/>
    </source>
</evidence>
<evidence type="ECO:0000256" key="2">
    <source>
        <dbReference type="ARBA" id="ARBA00022485"/>
    </source>
</evidence>
<evidence type="ECO:0000256" key="3">
    <source>
        <dbReference type="ARBA" id="ARBA00022490"/>
    </source>
</evidence>
<evidence type="ECO:0000256" key="4">
    <source>
        <dbReference type="ARBA" id="ARBA00022723"/>
    </source>
</evidence>
<dbReference type="InterPro" id="IPR016100">
    <property type="entry name" value="Prismane_a-bundle"/>
</dbReference>
<dbReference type="GO" id="GO:0046872">
    <property type="term" value="F:metal ion binding"/>
    <property type="evidence" value="ECO:0007669"/>
    <property type="project" value="UniProtKB-KW"/>
</dbReference>
<keyword evidence="2 9" id="KW-0004">4Fe-4S</keyword>
<comment type="catalytic activity">
    <reaction evidence="8 9">
        <text>A + NH4(+) + H2O = hydroxylamine + AH2 + H(+)</text>
        <dbReference type="Rhea" id="RHEA:22052"/>
        <dbReference type="ChEBI" id="CHEBI:13193"/>
        <dbReference type="ChEBI" id="CHEBI:15377"/>
        <dbReference type="ChEBI" id="CHEBI:15378"/>
        <dbReference type="ChEBI" id="CHEBI:15429"/>
        <dbReference type="ChEBI" id="CHEBI:17499"/>
        <dbReference type="ChEBI" id="CHEBI:28938"/>
        <dbReference type="EC" id="1.7.99.1"/>
    </reaction>
</comment>
<proteinExistence type="inferred from homology"/>
<dbReference type="Pfam" id="PF03063">
    <property type="entry name" value="Prismane"/>
    <property type="match status" value="1"/>
</dbReference>
<evidence type="ECO:0000313" key="13">
    <source>
        <dbReference type="Proteomes" id="UP000295404"/>
    </source>
</evidence>
<feature type="binding site" evidence="9">
    <location>
        <position position="3"/>
    </location>
    <ligand>
        <name>[4Fe-4S] cluster</name>
        <dbReference type="ChEBI" id="CHEBI:49883"/>
    </ligand>
</feature>
<dbReference type="Proteomes" id="UP000295404">
    <property type="component" value="Unassembled WGS sequence"/>
</dbReference>
<dbReference type="InterPro" id="IPR010048">
    <property type="entry name" value="Hydroxylam_reduct"/>
</dbReference>
<keyword evidence="3 9" id="KW-0963">Cytoplasm</keyword>
<comment type="cofactor">
    <cofactor evidence="9">
        <name>hybrid [4Fe-2O-2S] cluster</name>
        <dbReference type="ChEBI" id="CHEBI:60519"/>
    </cofactor>
    <text evidence="9">Binds 1 hybrid [4Fe-2O-2S] cluster.</text>
</comment>
<dbReference type="EMBL" id="OBDR01000002">
    <property type="protein sequence ID" value="SNY03933.1"/>
    <property type="molecule type" value="Genomic_DNA"/>
</dbReference>
<dbReference type="GO" id="GO:0004601">
    <property type="term" value="F:peroxidase activity"/>
    <property type="evidence" value="ECO:0007669"/>
    <property type="project" value="TreeGrafter"/>
</dbReference>
<dbReference type="RefSeq" id="WP_096711815.1">
    <property type="nucleotide sequence ID" value="NZ_OBDR01000002.1"/>
</dbReference>
<dbReference type="EC" id="1.7.99.1" evidence="9"/>
<dbReference type="Gene3D" id="3.40.50.2030">
    <property type="match status" value="2"/>
</dbReference>
<dbReference type="PANTHER" id="PTHR30109">
    <property type="entry name" value="HYDROXYLAMINE REDUCTASE"/>
    <property type="match status" value="1"/>
</dbReference>
<feature type="binding site" description="via persulfide group" evidence="9">
    <location>
        <position position="418"/>
    </location>
    <ligand>
        <name>hybrid [4Fe-2O-2S] cluster</name>
        <dbReference type="ChEBI" id="CHEBI:60519"/>
    </ligand>
</feature>
<dbReference type="GO" id="GO:0050418">
    <property type="term" value="F:hydroxylamine reductase activity"/>
    <property type="evidence" value="ECO:0007669"/>
    <property type="project" value="UniProtKB-UniRule"/>
</dbReference>
<sequence length="562" mass="61768">MFCYQCEETAKGEACTKGGACGKSNEVADLQDQLIYMLKGLAAVNQKARDTVPENPGLKTRLINALKGNEQEEGEPEDYIDSRFMEEALFSTVTNVNFSATDFKKWIQDAYDKREQIKSELQAHGVDLSELPQAATVNPDELGNTDSVSILATENEDIRSLKELLVYGLKGMAAYAYHARVLGHKDKDIEAFVDRALVATLDDSLSVDDLTGLVLECGSFGVKTMAMLDEANTAAYGHPEPTEINIGTGNNPGILISGHDLKDMDQLLKQTEGTGVDVYTHGEMLPANAYPEFKKYEHLVGNYGGSWWHQKTEFEKFNGPVLMTTNCLVPPRDSYSDRIFTTAMVGFEGLKHIEEKEDGTKDFSEIIEMAKQSRPPVQLENGAIPAGFAHNAALSVADKIVDAVKAGQISRFIVMAGCDGRQHDREYYTEFAKQLPQDAVILTAGCAKYRYNKLDLGDIGGIPRVLDAGQCNDSYSLVVIAQKLAEAFELDDINDLPVSYNIAWYEQKAVLVLLALLSLGVKNIVLGPRLPAFVSPNVLNVLVENFNISKNTTVENDLGRLL</sequence>
<dbReference type="NCBIfam" id="NF003658">
    <property type="entry name" value="PRK05290.1"/>
    <property type="match status" value="1"/>
</dbReference>
<feature type="binding site" evidence="9">
    <location>
        <position position="21"/>
    </location>
    <ligand>
        <name>[4Fe-4S] cluster</name>
        <dbReference type="ChEBI" id="CHEBI:49883"/>
    </ligand>
</feature>
<dbReference type="CDD" id="cd01914">
    <property type="entry name" value="HCP"/>
    <property type="match status" value="1"/>
</dbReference>
<dbReference type="PIRSF" id="PIRSF000076">
    <property type="entry name" value="HCP"/>
    <property type="match status" value="1"/>
</dbReference>
<dbReference type="AlphaFoldDB" id="A0A285EYR0"/>
<feature type="binding site" evidence="9">
    <location>
        <position position="283"/>
    </location>
    <ligand>
        <name>hybrid [4Fe-2O-2S] cluster</name>
        <dbReference type="ChEBI" id="CHEBI:60519"/>
    </ligand>
</feature>
<dbReference type="Gene3D" id="1.20.1270.20">
    <property type="match status" value="2"/>
</dbReference>
<organism evidence="10 12">
    <name type="scientific">Methanohalophilus euhalobius</name>
    <dbReference type="NCBI Taxonomy" id="51203"/>
    <lineage>
        <taxon>Archaea</taxon>
        <taxon>Methanobacteriati</taxon>
        <taxon>Methanobacteriota</taxon>
        <taxon>Stenosarchaea group</taxon>
        <taxon>Methanomicrobia</taxon>
        <taxon>Methanosarcinales</taxon>
        <taxon>Methanosarcinaceae</taxon>
        <taxon>Methanohalophilus</taxon>
    </lineage>
</organism>
<comment type="similarity">
    <text evidence="9">Belongs to the HCP family.</text>
</comment>
<reference evidence="12" key="2">
    <citation type="submission" date="2017-09" db="EMBL/GenBank/DDBJ databases">
        <authorList>
            <person name="Varghese N."/>
            <person name="Submissions S."/>
        </authorList>
    </citation>
    <scope>NUCLEOTIDE SEQUENCE [LARGE SCALE GENOMIC DNA]</scope>
    <source>
        <strain evidence="12">WG-1MB</strain>
    </source>
</reference>
<gene>
    <name evidence="9" type="primary">hcp</name>
    <name evidence="11" type="ORF">C7960_1928</name>
    <name evidence="10" type="ORF">SAMN06295989_102234</name>
</gene>
<feature type="binding site" evidence="9">
    <location>
        <position position="259"/>
    </location>
    <ligand>
        <name>hybrid [4Fe-2O-2S] cluster</name>
        <dbReference type="ChEBI" id="CHEBI:60519"/>
    </ligand>
</feature>
<dbReference type="SUPFAM" id="SSF56821">
    <property type="entry name" value="Prismane protein-like"/>
    <property type="match status" value="1"/>
</dbReference>
<dbReference type="HAMAP" id="MF_00069">
    <property type="entry name" value="Hydroxylam_reduct"/>
    <property type="match status" value="1"/>
</dbReference>
<dbReference type="GO" id="GO:0005737">
    <property type="term" value="C:cytoplasm"/>
    <property type="evidence" value="ECO:0007669"/>
    <property type="project" value="UniProtKB-SubCell"/>
</dbReference>
<feature type="binding site" evidence="9">
    <location>
        <position position="6"/>
    </location>
    <ligand>
        <name>[4Fe-4S] cluster</name>
        <dbReference type="ChEBI" id="CHEBI:49883"/>
    </ligand>
</feature>
<dbReference type="FunFam" id="1.20.1270.20:FF:000001">
    <property type="entry name" value="Hydroxylamine reductase"/>
    <property type="match status" value="1"/>
</dbReference>
<feature type="modified residue" description="Cysteine persulfide" evidence="9">
    <location>
        <position position="418"/>
    </location>
</feature>
<dbReference type="GO" id="GO:0051539">
    <property type="term" value="F:4 iron, 4 sulfur cluster binding"/>
    <property type="evidence" value="ECO:0007669"/>
    <property type="project" value="UniProtKB-KW"/>
</dbReference>
<comment type="subcellular location">
    <subcellularLocation>
        <location evidence="1 9">Cytoplasm</location>
    </subcellularLocation>
</comment>
<dbReference type="FunFam" id="3.40.50.2030:FF:000001">
    <property type="entry name" value="Hydroxylamine reductase"/>
    <property type="match status" value="1"/>
</dbReference>
<evidence type="ECO:0000256" key="8">
    <source>
        <dbReference type="ARBA" id="ARBA00051350"/>
    </source>
</evidence>
<feature type="binding site" evidence="9">
    <location>
        <position position="471"/>
    </location>
    <ligand>
        <name>hybrid [4Fe-2O-2S] cluster</name>
        <dbReference type="ChEBI" id="CHEBI:60519"/>
    </ligand>
</feature>
<dbReference type="EMBL" id="SMMS01000001">
    <property type="protein sequence ID" value="TCL12658.1"/>
    <property type="molecule type" value="Genomic_DNA"/>
</dbReference>
<dbReference type="InterPro" id="IPR011254">
    <property type="entry name" value="Prismane-like_sf"/>
</dbReference>
<feature type="binding site" evidence="9">
    <location>
        <position position="506"/>
    </location>
    <ligand>
        <name>hybrid [4Fe-2O-2S] cluster</name>
        <dbReference type="ChEBI" id="CHEBI:60519"/>
    </ligand>
</feature>
<comment type="function">
    <text evidence="9">Catalyzes the reduction of hydroxylamine to form NH(3) and H(2)O.</text>
</comment>
<accession>A0A285EYR0</accession>
<feature type="binding site" evidence="9">
    <location>
        <position position="446"/>
    </location>
    <ligand>
        <name>hybrid [4Fe-2O-2S] cluster</name>
        <dbReference type="ChEBI" id="CHEBI:60519"/>
    </ligand>
</feature>
<dbReference type="OrthoDB" id="21311at2157"/>
<dbReference type="Proteomes" id="UP000217726">
    <property type="component" value="Unassembled WGS sequence"/>
</dbReference>
<dbReference type="GO" id="GO:0042542">
    <property type="term" value="P:response to hydrogen peroxide"/>
    <property type="evidence" value="ECO:0007669"/>
    <property type="project" value="TreeGrafter"/>
</dbReference>
<evidence type="ECO:0000313" key="10">
    <source>
        <dbReference type="EMBL" id="SNY03933.1"/>
    </source>
</evidence>
<comment type="cofactor">
    <cofactor evidence="9">
        <name>[4Fe-4S] cluster</name>
        <dbReference type="ChEBI" id="CHEBI:49883"/>
    </cofactor>
    <text evidence="9">Binds 1 [4Fe-4S] cluster.</text>
</comment>
<protein>
    <recommendedName>
        <fullName evidence="9">Hydroxylamine reductase</fullName>
        <ecNumber evidence="9">1.7.99.1</ecNumber>
    </recommendedName>
    <alternativeName>
        <fullName evidence="9">Hybrid-cluster protein</fullName>
        <shortName evidence="9">HCP</shortName>
    </alternativeName>
    <alternativeName>
        <fullName evidence="9">Prismane protein</fullName>
    </alternativeName>
</protein>
<dbReference type="PANTHER" id="PTHR30109:SF0">
    <property type="entry name" value="HYDROXYLAMINE REDUCTASE"/>
    <property type="match status" value="1"/>
</dbReference>
<dbReference type="InterPro" id="IPR016099">
    <property type="entry name" value="Prismane-like_a/b-sand"/>
</dbReference>
<evidence type="ECO:0000256" key="7">
    <source>
        <dbReference type="ARBA" id="ARBA00023014"/>
    </source>
</evidence>
<keyword evidence="7 9" id="KW-0411">Iron-sulfur</keyword>
<evidence type="ECO:0000313" key="12">
    <source>
        <dbReference type="Proteomes" id="UP000217726"/>
    </source>
</evidence>
<dbReference type="InterPro" id="IPR004137">
    <property type="entry name" value="HCP/CODH"/>
</dbReference>
<feature type="binding site" evidence="9">
    <location>
        <position position="508"/>
    </location>
    <ligand>
        <name>hybrid [4Fe-2O-2S] cluster</name>
        <dbReference type="ChEBI" id="CHEBI:60519"/>
    </ligand>
</feature>
<feature type="binding site" evidence="9">
    <location>
        <position position="15"/>
    </location>
    <ligand>
        <name>[4Fe-4S] cluster</name>
        <dbReference type="ChEBI" id="CHEBI:49883"/>
    </ligand>
</feature>